<dbReference type="Proteomes" id="UP000184088">
    <property type="component" value="Unassembled WGS sequence"/>
</dbReference>
<gene>
    <name evidence="1" type="ORF">SAMN02746089_02073</name>
</gene>
<dbReference type="STRING" id="1121256.SAMN02746089_02073"/>
<accession>A0A1M5CAZ4</accession>
<evidence type="ECO:0000313" key="2">
    <source>
        <dbReference type="Proteomes" id="UP000184088"/>
    </source>
</evidence>
<protein>
    <submittedName>
        <fullName evidence="1">Uncharacterized protein</fullName>
    </submittedName>
</protein>
<evidence type="ECO:0000313" key="1">
    <source>
        <dbReference type="EMBL" id="SHF51895.1"/>
    </source>
</evidence>
<organism evidence="1 2">
    <name type="scientific">Caldanaerobius fijiensis DSM 17918</name>
    <dbReference type="NCBI Taxonomy" id="1121256"/>
    <lineage>
        <taxon>Bacteria</taxon>
        <taxon>Bacillati</taxon>
        <taxon>Bacillota</taxon>
        <taxon>Clostridia</taxon>
        <taxon>Thermoanaerobacterales</taxon>
        <taxon>Thermoanaerobacteraceae</taxon>
        <taxon>Caldanaerobius</taxon>
    </lineage>
</organism>
<dbReference type="EMBL" id="FQVH01000027">
    <property type="protein sequence ID" value="SHF51895.1"/>
    <property type="molecule type" value="Genomic_DNA"/>
</dbReference>
<keyword evidence="2" id="KW-1185">Reference proteome</keyword>
<proteinExistence type="predicted"/>
<reference evidence="1 2" key="1">
    <citation type="submission" date="2016-11" db="EMBL/GenBank/DDBJ databases">
        <authorList>
            <person name="Jaros S."/>
            <person name="Januszkiewicz K."/>
            <person name="Wedrychowicz H."/>
        </authorList>
    </citation>
    <scope>NUCLEOTIDE SEQUENCE [LARGE SCALE GENOMIC DNA]</scope>
    <source>
        <strain evidence="1 2">DSM 17918</strain>
    </source>
</reference>
<name>A0A1M5CAZ4_9THEO</name>
<dbReference type="AlphaFoldDB" id="A0A1M5CAZ4"/>
<sequence length="94" mass="10960">MPNSFINQKVSSFIYYIGKTLEAFICELGRIWSIEEDMEFKNYGISLVKWLLEFLYDHSNVNDIIGVICDYIETIVTGTKPKIVFVSRLRNKLS</sequence>
<dbReference type="OrthoDB" id="2986983at2"/>